<dbReference type="AlphaFoldDB" id="A0A4S3KXC0"/>
<dbReference type="RefSeq" id="WP_123521107.1">
    <property type="nucleotide sequence ID" value="NZ_JBHLWF010000031.1"/>
</dbReference>
<gene>
    <name evidence="1" type="ORF">EDC25_106151</name>
</gene>
<name>A0A4S3KXC0_9GAMM</name>
<comment type="caution">
    <text evidence="1">The sequence shown here is derived from an EMBL/GenBank/DDBJ whole genome shotgun (WGS) entry which is preliminary data.</text>
</comment>
<protein>
    <submittedName>
        <fullName evidence="1">Uncharacterized protein</fullName>
    </submittedName>
</protein>
<dbReference type="Proteomes" id="UP000294599">
    <property type="component" value="Unassembled WGS sequence"/>
</dbReference>
<evidence type="ECO:0000313" key="1">
    <source>
        <dbReference type="EMBL" id="TCS99312.1"/>
    </source>
</evidence>
<reference evidence="1 2" key="1">
    <citation type="submission" date="2019-03" db="EMBL/GenBank/DDBJ databases">
        <title>Genomic Encyclopedia of Type Strains, Phase IV (KMG-IV): sequencing the most valuable type-strain genomes for metagenomic binning, comparative biology and taxonomic classification.</title>
        <authorList>
            <person name="Goeker M."/>
        </authorList>
    </citation>
    <scope>NUCLEOTIDE SEQUENCE [LARGE SCALE GENOMIC DNA]</scope>
    <source>
        <strain evidence="1 2">DSM 21944</strain>
    </source>
</reference>
<accession>A0A4S3KXC0</accession>
<proteinExistence type="predicted"/>
<evidence type="ECO:0000313" key="2">
    <source>
        <dbReference type="Proteomes" id="UP000294599"/>
    </source>
</evidence>
<dbReference type="EMBL" id="SMAF01000006">
    <property type="protein sequence ID" value="TCS99312.1"/>
    <property type="molecule type" value="Genomic_DNA"/>
</dbReference>
<keyword evidence="2" id="KW-1185">Reference proteome</keyword>
<organism evidence="1 2">
    <name type="scientific">Pseudofulvimonas gallinarii</name>
    <dbReference type="NCBI Taxonomy" id="634155"/>
    <lineage>
        <taxon>Bacteria</taxon>
        <taxon>Pseudomonadati</taxon>
        <taxon>Pseudomonadota</taxon>
        <taxon>Gammaproteobacteria</taxon>
        <taxon>Lysobacterales</taxon>
        <taxon>Rhodanobacteraceae</taxon>
        <taxon>Pseudofulvimonas</taxon>
    </lineage>
</organism>
<sequence>MPMRIQRMFDCQSRLGVLEAFLTEIGQRLASQPSDETLRQTYCRAQREALDLSCRLARMAAEA</sequence>